<dbReference type="AlphaFoldDB" id="A0A517ZT72"/>
<dbReference type="PANTHER" id="PTHR43674:SF2">
    <property type="entry name" value="BETA-UREIDOPROPIONASE"/>
    <property type="match status" value="1"/>
</dbReference>
<dbReference type="EMBL" id="CP036276">
    <property type="protein sequence ID" value="QDU45692.1"/>
    <property type="molecule type" value="Genomic_DNA"/>
</dbReference>
<dbReference type="Pfam" id="PF00795">
    <property type="entry name" value="CN_hydrolase"/>
    <property type="match status" value="1"/>
</dbReference>
<dbReference type="SUPFAM" id="SSF56317">
    <property type="entry name" value="Carbon-nitrogen hydrolase"/>
    <property type="match status" value="1"/>
</dbReference>
<dbReference type="Proteomes" id="UP000319383">
    <property type="component" value="Chromosome"/>
</dbReference>
<proteinExistence type="predicted"/>
<accession>A0A517ZT72</accession>
<dbReference type="Gene3D" id="2.60.120.260">
    <property type="entry name" value="Galactose-binding domain-like"/>
    <property type="match status" value="1"/>
</dbReference>
<dbReference type="RefSeq" id="WP_145378250.1">
    <property type="nucleotide sequence ID" value="NZ_CP036276.1"/>
</dbReference>
<dbReference type="CDD" id="cd07197">
    <property type="entry name" value="nitrilase"/>
    <property type="match status" value="1"/>
</dbReference>
<feature type="chain" id="PRO_5021754373" evidence="3">
    <location>
        <begin position="23"/>
        <end position="451"/>
    </location>
</feature>
<protein>
    <submittedName>
        <fullName evidence="5">(R)-stereoselective amidase</fullName>
        <ecNumber evidence="5">3.5.1.100</ecNumber>
    </submittedName>
</protein>
<dbReference type="EC" id="3.5.1.100" evidence="5"/>
<keyword evidence="3" id="KW-0732">Signal</keyword>
<feature type="domain" description="CN hydrolase" evidence="4">
    <location>
        <begin position="197"/>
        <end position="423"/>
    </location>
</feature>
<evidence type="ECO:0000256" key="3">
    <source>
        <dbReference type="SAM" id="SignalP"/>
    </source>
</evidence>
<organism evidence="5 6">
    <name type="scientific">Symmachiella dynata</name>
    <dbReference type="NCBI Taxonomy" id="2527995"/>
    <lineage>
        <taxon>Bacteria</taxon>
        <taxon>Pseudomonadati</taxon>
        <taxon>Planctomycetota</taxon>
        <taxon>Planctomycetia</taxon>
        <taxon>Planctomycetales</taxon>
        <taxon>Planctomycetaceae</taxon>
        <taxon>Symmachiella</taxon>
    </lineage>
</organism>
<evidence type="ECO:0000313" key="5">
    <source>
        <dbReference type="EMBL" id="QDU45692.1"/>
    </source>
</evidence>
<dbReference type="PROSITE" id="PS50263">
    <property type="entry name" value="CN_HYDROLASE"/>
    <property type="match status" value="1"/>
</dbReference>
<evidence type="ECO:0000256" key="1">
    <source>
        <dbReference type="ARBA" id="ARBA00022801"/>
    </source>
</evidence>
<dbReference type="PANTHER" id="PTHR43674">
    <property type="entry name" value="NITRILASE C965.09-RELATED"/>
    <property type="match status" value="1"/>
</dbReference>
<reference evidence="5 6" key="1">
    <citation type="submission" date="2019-02" db="EMBL/GenBank/DDBJ databases">
        <title>Deep-cultivation of Planctomycetes and their phenomic and genomic characterization uncovers novel biology.</title>
        <authorList>
            <person name="Wiegand S."/>
            <person name="Jogler M."/>
            <person name="Boedeker C."/>
            <person name="Pinto D."/>
            <person name="Vollmers J."/>
            <person name="Rivas-Marin E."/>
            <person name="Kohn T."/>
            <person name="Peeters S.H."/>
            <person name="Heuer A."/>
            <person name="Rast P."/>
            <person name="Oberbeckmann S."/>
            <person name="Bunk B."/>
            <person name="Jeske O."/>
            <person name="Meyerdierks A."/>
            <person name="Storesund J.E."/>
            <person name="Kallscheuer N."/>
            <person name="Luecker S."/>
            <person name="Lage O.M."/>
            <person name="Pohl T."/>
            <person name="Merkel B.J."/>
            <person name="Hornburger P."/>
            <person name="Mueller R.-W."/>
            <person name="Bruemmer F."/>
            <person name="Labrenz M."/>
            <person name="Spormann A.M."/>
            <person name="Op den Camp H."/>
            <person name="Overmann J."/>
            <person name="Amann R."/>
            <person name="Jetten M.S.M."/>
            <person name="Mascher T."/>
            <person name="Medema M.H."/>
            <person name="Devos D.P."/>
            <person name="Kaster A.-K."/>
            <person name="Ovreas L."/>
            <person name="Rohde M."/>
            <person name="Galperin M.Y."/>
            <person name="Jogler C."/>
        </authorList>
    </citation>
    <scope>NUCLEOTIDE SEQUENCE [LARGE SCALE GENOMIC DNA]</scope>
    <source>
        <strain evidence="5 6">Mal52</strain>
    </source>
</reference>
<keyword evidence="6" id="KW-1185">Reference proteome</keyword>
<dbReference type="Gene3D" id="3.60.110.10">
    <property type="entry name" value="Carbon-nitrogen hydrolase"/>
    <property type="match status" value="1"/>
</dbReference>
<evidence type="ECO:0000256" key="2">
    <source>
        <dbReference type="SAM" id="MobiDB-lite"/>
    </source>
</evidence>
<feature type="signal peptide" evidence="3">
    <location>
        <begin position="1"/>
        <end position="22"/>
    </location>
</feature>
<dbReference type="InterPro" id="IPR036526">
    <property type="entry name" value="C-N_Hydrolase_sf"/>
</dbReference>
<evidence type="ECO:0000313" key="6">
    <source>
        <dbReference type="Proteomes" id="UP000319383"/>
    </source>
</evidence>
<feature type="region of interest" description="Disordered" evidence="2">
    <location>
        <begin position="122"/>
        <end position="146"/>
    </location>
</feature>
<dbReference type="InterPro" id="IPR050345">
    <property type="entry name" value="Aliph_Amidase/BUP"/>
</dbReference>
<dbReference type="KEGG" id="sdyn:Mal52_41870"/>
<dbReference type="GO" id="GO:0016811">
    <property type="term" value="F:hydrolase activity, acting on carbon-nitrogen (but not peptide) bonds, in linear amides"/>
    <property type="evidence" value="ECO:0007669"/>
    <property type="project" value="TreeGrafter"/>
</dbReference>
<name>A0A517ZT72_9PLAN</name>
<gene>
    <name evidence="5" type="primary">ramA_2</name>
    <name evidence="5" type="ORF">Mal52_41870</name>
</gene>
<evidence type="ECO:0000259" key="4">
    <source>
        <dbReference type="PROSITE" id="PS50263"/>
    </source>
</evidence>
<keyword evidence="1 5" id="KW-0378">Hydrolase</keyword>
<sequence length="451" mass="49456" precursor="true">MHCRLAVGLLGALLLTTGSLSAADDAIPDGWAAKSPREEIRPAFSYLAEGGPSGKGSFVITADQRKGLFGWWETTRDVTGGEYYEFSARFQVDGIENPRRAIVARVLWQNSQGRPVKHDVISTASYNPGTRPRAEPEYPPNRSTDENGWTTVSAVYRTPSEATQAVIELSYRWAPQGRVEWSDVQLTPTTAPKPRKVRLATVHYQPKEGTTSAQKCQLFQPLIEKAAQQDVDLVVLPETLTFYGTGGTYADSAEPIPGPSTKYFGKLAKQHDLYIVAGLMERDEHLVYNVAVLIGPDGKVVGKYRKVTLPRGEIEGGITPGDDYPVFDTRFGKVGMMVCYDGFFPEVARELSNRGAEVIAWPVWGCNPMLGAARACENHVYVISSTYTDVAANWMVSAVYGQDGKLLAQGKEWGSVAVAEVDLNQPLLWHSLGDFKAQIAPHRPPVEPAKP</sequence>
<dbReference type="InterPro" id="IPR003010">
    <property type="entry name" value="C-N_Hydrolase"/>
</dbReference>